<feature type="region of interest" description="Disordered" evidence="1">
    <location>
        <begin position="1"/>
        <end position="36"/>
    </location>
</feature>
<sequence>MAQDRNGNNHKAAGRPDGGQFDKKAGQGSDDDLDFGGYVAGMDAAADRTAIKERPETLSADDWRVLRRSASWGVRMLAWSSPKSPTPTDDEFDELLYDESQRVRGAAAYRDDLTEAQVEALLHDGNPNVRRKAVMSRNAARESVERMARLDNNGFVRGTADFRLDPAGHAETGDRTHDAVYGGGRVSDGTDAPAGIALPPGRRWKRIGREGARITLAGDSVADVALVPPSAGMSDYTFRRKYGLSRPGALDPSSPALLVHTVHTDGPRRSEVSAVLPPDAAPSAEALDDVAFAFLSESTGYLESKPGKARAVLTVTADDVEVDVVTPDGYDEDAGAELRGRMLADRADAIDALRGPTHGPWNA</sequence>
<evidence type="ECO:0000313" key="3">
    <source>
        <dbReference type="Proteomes" id="UP000175684"/>
    </source>
</evidence>
<dbReference type="Proteomes" id="UP000175684">
    <property type="component" value="Unassembled WGS sequence"/>
</dbReference>
<dbReference type="InterPro" id="IPR011989">
    <property type="entry name" value="ARM-like"/>
</dbReference>
<dbReference type="AlphaFoldDB" id="A0A1E7Y087"/>
<dbReference type="InterPro" id="IPR016024">
    <property type="entry name" value="ARM-type_fold"/>
</dbReference>
<protein>
    <submittedName>
        <fullName evidence="2">Uncharacterized protein</fullName>
    </submittedName>
</protein>
<evidence type="ECO:0000256" key="1">
    <source>
        <dbReference type="SAM" id="MobiDB-lite"/>
    </source>
</evidence>
<evidence type="ECO:0000313" key="2">
    <source>
        <dbReference type="EMBL" id="OFA35023.1"/>
    </source>
</evidence>
<accession>A0A1E7Y087</accession>
<comment type="caution">
    <text evidence="2">The sequence shown here is derived from an EMBL/GenBank/DDBJ whole genome shotgun (WGS) entry which is preliminary data.</text>
</comment>
<feature type="region of interest" description="Disordered" evidence="1">
    <location>
        <begin position="166"/>
        <end position="195"/>
    </location>
</feature>
<reference evidence="2 3" key="1">
    <citation type="submission" date="2016-07" db="EMBL/GenBank/DDBJ databases">
        <title>Draft Genome Sequence of Bifidobacterium adolescentis strain Km 4.</title>
        <authorList>
            <person name="Danilenko V.N."/>
        </authorList>
    </citation>
    <scope>NUCLEOTIDE SEQUENCE [LARGE SCALE GENOMIC DNA]</scope>
    <source>
        <strain evidence="2 3">Km 4</strain>
    </source>
</reference>
<gene>
    <name evidence="2" type="ORF">BBK15_06040</name>
</gene>
<name>A0A1E7Y087_BIFAD</name>
<dbReference type="RefSeq" id="WP_070122578.1">
    <property type="nucleotide sequence ID" value="NZ_MAXD01000003.1"/>
</dbReference>
<dbReference type="SUPFAM" id="SSF48371">
    <property type="entry name" value="ARM repeat"/>
    <property type="match status" value="1"/>
</dbReference>
<organism evidence="2 3">
    <name type="scientific">Bifidobacterium adolescentis</name>
    <dbReference type="NCBI Taxonomy" id="1680"/>
    <lineage>
        <taxon>Bacteria</taxon>
        <taxon>Bacillati</taxon>
        <taxon>Actinomycetota</taxon>
        <taxon>Actinomycetes</taxon>
        <taxon>Bifidobacteriales</taxon>
        <taxon>Bifidobacteriaceae</taxon>
        <taxon>Bifidobacterium</taxon>
    </lineage>
</organism>
<dbReference type="EMBL" id="MAXD01000003">
    <property type="protein sequence ID" value="OFA35023.1"/>
    <property type="molecule type" value="Genomic_DNA"/>
</dbReference>
<dbReference type="Gene3D" id="1.25.10.10">
    <property type="entry name" value="Leucine-rich Repeat Variant"/>
    <property type="match status" value="1"/>
</dbReference>
<dbReference type="OrthoDB" id="3296280at2"/>
<feature type="compositionally biased region" description="Basic and acidic residues" evidence="1">
    <location>
        <begin position="166"/>
        <end position="178"/>
    </location>
</feature>
<proteinExistence type="predicted"/>